<evidence type="ECO:0000313" key="2">
    <source>
        <dbReference type="EMBL" id="OLV17988.1"/>
    </source>
</evidence>
<dbReference type="SUPFAM" id="SSF53927">
    <property type="entry name" value="Cytidine deaminase-like"/>
    <property type="match status" value="1"/>
</dbReference>
<accession>A0A1U7NYJ1</accession>
<dbReference type="Gene3D" id="3.40.140.10">
    <property type="entry name" value="Cytidine Deaminase, domain 2"/>
    <property type="match status" value="1"/>
</dbReference>
<dbReference type="InterPro" id="IPR016193">
    <property type="entry name" value="Cytidine_deaminase-like"/>
</dbReference>
<evidence type="ECO:0000313" key="3">
    <source>
        <dbReference type="Proteomes" id="UP000186607"/>
    </source>
</evidence>
<dbReference type="EMBL" id="MSTI01000077">
    <property type="protein sequence ID" value="OLV17988.1"/>
    <property type="molecule type" value="Genomic_DNA"/>
</dbReference>
<evidence type="ECO:0000259" key="1">
    <source>
        <dbReference type="PROSITE" id="PS51747"/>
    </source>
</evidence>
<organism evidence="2 3">
    <name type="scientific">Deinococcus marmoris</name>
    <dbReference type="NCBI Taxonomy" id="249408"/>
    <lineage>
        <taxon>Bacteria</taxon>
        <taxon>Thermotogati</taxon>
        <taxon>Deinococcota</taxon>
        <taxon>Deinococci</taxon>
        <taxon>Deinococcales</taxon>
        <taxon>Deinococcaceae</taxon>
        <taxon>Deinococcus</taxon>
    </lineage>
</organism>
<dbReference type="InterPro" id="IPR002125">
    <property type="entry name" value="CMP_dCMP_dom"/>
</dbReference>
<dbReference type="GO" id="GO:0003824">
    <property type="term" value="F:catalytic activity"/>
    <property type="evidence" value="ECO:0007669"/>
    <property type="project" value="InterPro"/>
</dbReference>
<dbReference type="PANTHER" id="PTHR11079:SF179">
    <property type="entry name" value="TRNA(ADENINE(34)) DEAMINASE, CHLOROPLASTIC"/>
    <property type="match status" value="1"/>
</dbReference>
<comment type="caution">
    <text evidence="2">The sequence shown here is derived from an EMBL/GenBank/DDBJ whole genome shotgun (WGS) entry which is preliminary data.</text>
</comment>
<reference evidence="2 3" key="1">
    <citation type="submission" date="2017-01" db="EMBL/GenBank/DDBJ databases">
        <title>Genome Analysis of Deinococcus marmoris KOPRI26562.</title>
        <authorList>
            <person name="Kim J.H."/>
            <person name="Oh H.-M."/>
        </authorList>
    </citation>
    <scope>NUCLEOTIDE SEQUENCE [LARGE SCALE GENOMIC DNA]</scope>
    <source>
        <strain evidence="2 3">KOPRI26562</strain>
    </source>
</reference>
<dbReference type="Proteomes" id="UP000186607">
    <property type="component" value="Unassembled WGS sequence"/>
</dbReference>
<proteinExistence type="predicted"/>
<dbReference type="Pfam" id="PF00383">
    <property type="entry name" value="dCMP_cyt_deam_1"/>
    <property type="match status" value="1"/>
</dbReference>
<dbReference type="STRING" id="249408.BOO71_0007021"/>
<dbReference type="CDD" id="cd01285">
    <property type="entry name" value="nucleoside_deaminase"/>
    <property type="match status" value="1"/>
</dbReference>
<feature type="domain" description="CMP/dCMP-type deaminase" evidence="1">
    <location>
        <begin position="27"/>
        <end position="143"/>
    </location>
</feature>
<dbReference type="PROSITE" id="PS51747">
    <property type="entry name" value="CYT_DCMP_DEAMINASES_2"/>
    <property type="match status" value="1"/>
</dbReference>
<dbReference type="AlphaFoldDB" id="A0A1U7NYJ1"/>
<gene>
    <name evidence="2" type="ORF">BOO71_0007021</name>
</gene>
<protein>
    <submittedName>
        <fullName evidence="2">Cytosine deaminase</fullName>
    </submittedName>
</protein>
<dbReference type="PANTHER" id="PTHR11079">
    <property type="entry name" value="CYTOSINE DEAMINASE FAMILY MEMBER"/>
    <property type="match status" value="1"/>
</dbReference>
<keyword evidence="3" id="KW-1185">Reference proteome</keyword>
<sequence length="199" mass="21567">MMNVALDVLRVADWQTEGMTPPVSDPSVHEAFLRETLALARKSLDVGSSPIGAVLVDKNGEVIARGRNRVGEPQTARRVGDASVAHAEMDVFFQVGKLENPQDLTLYTSLEPCLMCGGASALLEVGRIVWATADPWGGAGRLLAWSDHPAMQETEIVPCPLPDLETEGASLFAPEAKRAFPDEGWALWREKYPTETEGV</sequence>
<name>A0A1U7NYJ1_9DEIO</name>